<evidence type="ECO:0000256" key="1">
    <source>
        <dbReference type="ARBA" id="ARBA00022553"/>
    </source>
</evidence>
<keyword evidence="5" id="KW-1185">Reference proteome</keyword>
<dbReference type="OrthoDB" id="9800897at2"/>
<feature type="domain" description="Response regulatory" evidence="3">
    <location>
        <begin position="11"/>
        <end position="128"/>
    </location>
</feature>
<evidence type="ECO:0000313" key="5">
    <source>
        <dbReference type="Proteomes" id="UP000288293"/>
    </source>
</evidence>
<dbReference type="Proteomes" id="UP000288293">
    <property type="component" value="Unassembled WGS sequence"/>
</dbReference>
<gene>
    <name evidence="4" type="ORF">CWE09_05095</name>
</gene>
<feature type="modified residue" description="4-aspartylphosphate" evidence="2">
    <location>
        <position position="197"/>
    </location>
</feature>
<dbReference type="Pfam" id="PF00072">
    <property type="entry name" value="Response_reg"/>
    <property type="match status" value="2"/>
</dbReference>
<organism evidence="4 5">
    <name type="scientific">Aliidiomarina minuta</name>
    <dbReference type="NCBI Taxonomy" id="880057"/>
    <lineage>
        <taxon>Bacteria</taxon>
        <taxon>Pseudomonadati</taxon>
        <taxon>Pseudomonadota</taxon>
        <taxon>Gammaproteobacteria</taxon>
        <taxon>Alteromonadales</taxon>
        <taxon>Idiomarinaceae</taxon>
        <taxon>Aliidiomarina</taxon>
    </lineage>
</organism>
<comment type="caution">
    <text evidence="4">The sequence shown here is derived from an EMBL/GenBank/DDBJ whole genome shotgun (WGS) entry which is preliminary data.</text>
</comment>
<name>A0A432W7P8_9GAMM</name>
<dbReference type="SUPFAM" id="SSF52172">
    <property type="entry name" value="CheY-like"/>
    <property type="match status" value="2"/>
</dbReference>
<dbReference type="AlphaFoldDB" id="A0A432W7P8"/>
<comment type="caution">
    <text evidence="2">Lacks conserved residue(s) required for the propagation of feature annotation.</text>
</comment>
<sequence>MSANLKASQLSILLIEPSEVQRKVISRHLADAGVSQVDTAASIQEGKQKLAYLNPDLVVSAMYFADGDADQLLHFMHEQPQLQATPFMLVSSEHKKSQLEQFKQAGIIAILPKPFTIEHLQRALNATVDLMEPTVLQLNNFDAEDLRVLLVDDSMTSRHYLARVLRSLGVENISEAENGTDAIQHLESQQFDLIVTDYHMPVMNGQEFAETVRMQPGQEHVPILMVSARADELQLEQIEQSGVNALTDKPFEPETLRNLLARLLDDSI</sequence>
<dbReference type="PROSITE" id="PS50110">
    <property type="entry name" value="RESPONSE_REGULATORY"/>
    <property type="match status" value="2"/>
</dbReference>
<keyword evidence="1 2" id="KW-0597">Phosphoprotein</keyword>
<proteinExistence type="predicted"/>
<dbReference type="EMBL" id="PIPL01000001">
    <property type="protein sequence ID" value="RUO26104.1"/>
    <property type="molecule type" value="Genomic_DNA"/>
</dbReference>
<evidence type="ECO:0000313" key="4">
    <source>
        <dbReference type="EMBL" id="RUO26104.1"/>
    </source>
</evidence>
<dbReference type="InterPro" id="IPR011006">
    <property type="entry name" value="CheY-like_superfamily"/>
</dbReference>
<dbReference type="RefSeq" id="WP_126802920.1">
    <property type="nucleotide sequence ID" value="NZ_PIPL01000001.1"/>
</dbReference>
<accession>A0A432W7P8</accession>
<dbReference type="Gene3D" id="3.40.50.2300">
    <property type="match status" value="2"/>
</dbReference>
<dbReference type="InterPro" id="IPR001789">
    <property type="entry name" value="Sig_transdc_resp-reg_receiver"/>
</dbReference>
<evidence type="ECO:0000259" key="3">
    <source>
        <dbReference type="PROSITE" id="PS50110"/>
    </source>
</evidence>
<feature type="domain" description="Response regulatory" evidence="3">
    <location>
        <begin position="147"/>
        <end position="264"/>
    </location>
</feature>
<dbReference type="GO" id="GO:0000160">
    <property type="term" value="P:phosphorelay signal transduction system"/>
    <property type="evidence" value="ECO:0007669"/>
    <property type="project" value="InterPro"/>
</dbReference>
<reference evidence="4 5" key="1">
    <citation type="journal article" date="2011" name="Front. Microbiol.">
        <title>Genomic signatures of strain selection and enhancement in Bacillus atrophaeus var. globigii, a historical biowarfare simulant.</title>
        <authorList>
            <person name="Gibbons H.S."/>
            <person name="Broomall S.M."/>
            <person name="McNew L.A."/>
            <person name="Daligault H."/>
            <person name="Chapman C."/>
            <person name="Bruce D."/>
            <person name="Karavis M."/>
            <person name="Krepps M."/>
            <person name="McGregor P.A."/>
            <person name="Hong C."/>
            <person name="Park K.H."/>
            <person name="Akmal A."/>
            <person name="Feldman A."/>
            <person name="Lin J.S."/>
            <person name="Chang W.E."/>
            <person name="Higgs B.W."/>
            <person name="Demirev P."/>
            <person name="Lindquist J."/>
            <person name="Liem A."/>
            <person name="Fochler E."/>
            <person name="Read T.D."/>
            <person name="Tapia R."/>
            <person name="Johnson S."/>
            <person name="Bishop-Lilly K.A."/>
            <person name="Detter C."/>
            <person name="Han C."/>
            <person name="Sozhamannan S."/>
            <person name="Rosenzweig C.N."/>
            <person name="Skowronski E.W."/>
        </authorList>
    </citation>
    <scope>NUCLEOTIDE SEQUENCE [LARGE SCALE GENOMIC DNA]</scope>
    <source>
        <strain evidence="4 5">MLST1</strain>
    </source>
</reference>
<dbReference type="InterPro" id="IPR050595">
    <property type="entry name" value="Bact_response_regulator"/>
</dbReference>
<dbReference type="PANTHER" id="PTHR44591:SF3">
    <property type="entry name" value="RESPONSE REGULATORY DOMAIN-CONTAINING PROTEIN"/>
    <property type="match status" value="1"/>
</dbReference>
<evidence type="ECO:0000256" key="2">
    <source>
        <dbReference type="PROSITE-ProRule" id="PRU00169"/>
    </source>
</evidence>
<dbReference type="SMART" id="SM00448">
    <property type="entry name" value="REC"/>
    <property type="match status" value="2"/>
</dbReference>
<protein>
    <submittedName>
        <fullName evidence="4">Two-component system response regulator</fullName>
    </submittedName>
</protein>
<dbReference type="PANTHER" id="PTHR44591">
    <property type="entry name" value="STRESS RESPONSE REGULATOR PROTEIN 1"/>
    <property type="match status" value="1"/>
</dbReference>